<name>A0A914CHH6_9BILA</name>
<protein>
    <submittedName>
        <fullName evidence="3">Uncharacterized protein</fullName>
    </submittedName>
</protein>
<proteinExistence type="predicted"/>
<accession>A0A914CHH6</accession>
<evidence type="ECO:0000313" key="2">
    <source>
        <dbReference type="Proteomes" id="UP000887540"/>
    </source>
</evidence>
<feature type="coiled-coil region" evidence="1">
    <location>
        <begin position="10"/>
        <end position="37"/>
    </location>
</feature>
<dbReference type="WBParaSite" id="ACRNAN_scaffold10895.g18593.t1">
    <property type="protein sequence ID" value="ACRNAN_scaffold10895.g18593.t1"/>
    <property type="gene ID" value="ACRNAN_scaffold10895.g18593"/>
</dbReference>
<sequence length="79" mass="8633">MSAFDHIIQVKKCKKICEKFSNENMDMENNLEDNQSAGNSITSKIGYAIGEGVEYSIDVIGAACETVVCEAYEHVPGIT</sequence>
<organism evidence="2 3">
    <name type="scientific">Acrobeloides nanus</name>
    <dbReference type="NCBI Taxonomy" id="290746"/>
    <lineage>
        <taxon>Eukaryota</taxon>
        <taxon>Metazoa</taxon>
        <taxon>Ecdysozoa</taxon>
        <taxon>Nematoda</taxon>
        <taxon>Chromadorea</taxon>
        <taxon>Rhabditida</taxon>
        <taxon>Tylenchina</taxon>
        <taxon>Cephalobomorpha</taxon>
        <taxon>Cephaloboidea</taxon>
        <taxon>Cephalobidae</taxon>
        <taxon>Acrobeloides</taxon>
    </lineage>
</organism>
<reference evidence="3" key="1">
    <citation type="submission" date="2022-11" db="UniProtKB">
        <authorList>
            <consortium name="WormBaseParasite"/>
        </authorList>
    </citation>
    <scope>IDENTIFICATION</scope>
</reference>
<keyword evidence="1" id="KW-0175">Coiled coil</keyword>
<dbReference type="AlphaFoldDB" id="A0A914CHH6"/>
<dbReference type="Proteomes" id="UP000887540">
    <property type="component" value="Unplaced"/>
</dbReference>
<keyword evidence="2" id="KW-1185">Reference proteome</keyword>
<evidence type="ECO:0000256" key="1">
    <source>
        <dbReference type="SAM" id="Coils"/>
    </source>
</evidence>
<evidence type="ECO:0000313" key="3">
    <source>
        <dbReference type="WBParaSite" id="ACRNAN_scaffold10895.g18593.t1"/>
    </source>
</evidence>